<keyword evidence="5 9" id="KW-0653">Protein transport</keyword>
<feature type="region of interest" description="Disordered" evidence="10">
    <location>
        <begin position="67"/>
        <end position="125"/>
    </location>
</feature>
<dbReference type="EMBL" id="CP011797">
    <property type="protein sequence ID" value="ATX75267.1"/>
    <property type="molecule type" value="Genomic_DNA"/>
</dbReference>
<dbReference type="AlphaFoldDB" id="A0A2K8KJP3"/>
<dbReference type="KEGG" id="rfo:REIFOR_00089"/>
<proteinExistence type="inferred from homology"/>
<keyword evidence="8 9" id="KW-0472">Membrane</keyword>
<evidence type="ECO:0000256" key="4">
    <source>
        <dbReference type="ARBA" id="ARBA00022692"/>
    </source>
</evidence>
<dbReference type="Proteomes" id="UP000229757">
    <property type="component" value="Chromosome"/>
</dbReference>
<comment type="similarity">
    <text evidence="9">Belongs to the TatB family.</text>
</comment>
<dbReference type="RefSeq" id="WP_100255685.1">
    <property type="nucleotide sequence ID" value="NZ_CP011797.1"/>
</dbReference>
<comment type="subcellular location">
    <subcellularLocation>
        <location evidence="9">Cell membrane</location>
        <topology evidence="9">Single-pass membrane protein</topology>
    </subcellularLocation>
    <subcellularLocation>
        <location evidence="1">Membrane</location>
        <topology evidence="1">Single-pass membrane protein</topology>
    </subcellularLocation>
</comment>
<keyword evidence="12" id="KW-1185">Reference proteome</keyword>
<organism evidence="11 12">
    <name type="scientific">Reinekea forsetii</name>
    <dbReference type="NCBI Taxonomy" id="1336806"/>
    <lineage>
        <taxon>Bacteria</taxon>
        <taxon>Pseudomonadati</taxon>
        <taxon>Pseudomonadota</taxon>
        <taxon>Gammaproteobacteria</taxon>
        <taxon>Oceanospirillales</taxon>
        <taxon>Saccharospirillaceae</taxon>
        <taxon>Reinekea</taxon>
    </lineage>
</organism>
<dbReference type="HAMAP" id="MF_00237">
    <property type="entry name" value="TatB"/>
    <property type="match status" value="1"/>
</dbReference>
<dbReference type="NCBIfam" id="TIGR01410">
    <property type="entry name" value="tatB"/>
    <property type="match status" value="1"/>
</dbReference>
<dbReference type="Pfam" id="PF02416">
    <property type="entry name" value="TatA_B_E"/>
    <property type="match status" value="1"/>
</dbReference>
<sequence length="125" mass="13787">MFDIGFAELLLLAVIGMVVIGPERLPGVVSTVGRLMGKARRFMTSLQGQIEQEMKLDELNKKIMAETEDLDFTKNTSKPADDDEFDDDEAAVPTVTPTHDLPEAPGYTPKADTQQVEQTDDTEKS</sequence>
<dbReference type="InterPro" id="IPR018448">
    <property type="entry name" value="TatB"/>
</dbReference>
<dbReference type="GO" id="GO:0043953">
    <property type="term" value="P:protein transport by the Tat complex"/>
    <property type="evidence" value="ECO:0007669"/>
    <property type="project" value="UniProtKB-UniRule"/>
</dbReference>
<accession>A0A2K8KJP3</accession>
<dbReference type="PANTHER" id="PTHR33162">
    <property type="entry name" value="SEC-INDEPENDENT PROTEIN TRANSLOCASE PROTEIN TATA, CHLOROPLASTIC"/>
    <property type="match status" value="1"/>
</dbReference>
<evidence type="ECO:0000256" key="1">
    <source>
        <dbReference type="ARBA" id="ARBA00004167"/>
    </source>
</evidence>
<keyword evidence="3 9" id="KW-1003">Cell membrane</keyword>
<protein>
    <recommendedName>
        <fullName evidence="9">Sec-independent protein translocase protein TatB</fullName>
    </recommendedName>
</protein>
<dbReference type="GO" id="GO:0033281">
    <property type="term" value="C:TAT protein transport complex"/>
    <property type="evidence" value="ECO:0007669"/>
    <property type="project" value="UniProtKB-UniRule"/>
</dbReference>
<evidence type="ECO:0000256" key="6">
    <source>
        <dbReference type="ARBA" id="ARBA00022989"/>
    </source>
</evidence>
<keyword evidence="6 9" id="KW-1133">Transmembrane helix</keyword>
<feature type="compositionally biased region" description="Acidic residues" evidence="10">
    <location>
        <begin position="81"/>
        <end position="90"/>
    </location>
</feature>
<evidence type="ECO:0000256" key="8">
    <source>
        <dbReference type="ARBA" id="ARBA00023136"/>
    </source>
</evidence>
<reference evidence="11 12" key="1">
    <citation type="journal article" date="2017" name="Environ. Microbiol.">
        <title>Genomic and physiological analyses of 'Reinekea forsetii' reveal a versatile opportunistic lifestyle during spring algae blooms.</title>
        <authorList>
            <person name="Avci B."/>
            <person name="Hahnke R.L."/>
            <person name="Chafee M."/>
            <person name="Fischer T."/>
            <person name="Gruber-Vodicka H."/>
            <person name="Tegetmeyer H.E."/>
            <person name="Harder J."/>
            <person name="Fuchs B.M."/>
            <person name="Amann R.I."/>
            <person name="Teeling H."/>
        </authorList>
    </citation>
    <scope>NUCLEOTIDE SEQUENCE [LARGE SCALE GENOMIC DNA]</scope>
    <source>
        <strain evidence="11 12">Hel1_31_D35</strain>
    </source>
</reference>
<keyword evidence="7 9" id="KW-0811">Translocation</keyword>
<dbReference type="PANTHER" id="PTHR33162:SF1">
    <property type="entry name" value="SEC-INDEPENDENT PROTEIN TRANSLOCASE PROTEIN TATA, CHLOROPLASTIC"/>
    <property type="match status" value="1"/>
</dbReference>
<evidence type="ECO:0000313" key="11">
    <source>
        <dbReference type="EMBL" id="ATX75267.1"/>
    </source>
</evidence>
<evidence type="ECO:0000256" key="9">
    <source>
        <dbReference type="HAMAP-Rule" id="MF_00237"/>
    </source>
</evidence>
<keyword evidence="2 9" id="KW-0813">Transport</keyword>
<comment type="function">
    <text evidence="9">Part of the twin-arginine translocation (Tat) system that transports large folded proteins containing a characteristic twin-arginine motif in their signal peptide across membranes. Together with TatC, TatB is part of a receptor directly interacting with Tat signal peptides. TatB may form an oligomeric binding site that transiently accommodates folded Tat precursor proteins before their translocation.</text>
</comment>
<evidence type="ECO:0000256" key="7">
    <source>
        <dbReference type="ARBA" id="ARBA00023010"/>
    </source>
</evidence>
<evidence type="ECO:0000256" key="2">
    <source>
        <dbReference type="ARBA" id="ARBA00022448"/>
    </source>
</evidence>
<evidence type="ECO:0000313" key="12">
    <source>
        <dbReference type="Proteomes" id="UP000229757"/>
    </source>
</evidence>
<evidence type="ECO:0000256" key="5">
    <source>
        <dbReference type="ARBA" id="ARBA00022927"/>
    </source>
</evidence>
<dbReference type="OrthoDB" id="9816005at2"/>
<dbReference type="GO" id="GO:0008320">
    <property type="term" value="F:protein transmembrane transporter activity"/>
    <property type="evidence" value="ECO:0007669"/>
    <property type="project" value="UniProtKB-UniRule"/>
</dbReference>
<comment type="subunit">
    <text evidence="9">The Tat system comprises two distinct complexes: a TatABC complex, containing multiple copies of TatA, TatB and TatC subunits, and a separate TatA complex, containing only TatA subunits. Substrates initially bind to the TatABC complex, which probably triggers association of the separate TatA complex to form the active translocon.</text>
</comment>
<keyword evidence="4 9" id="KW-0812">Transmembrane</keyword>
<gene>
    <name evidence="9 11" type="primary">tatB</name>
    <name evidence="11" type="ORF">REIFOR_00089</name>
</gene>
<dbReference type="Gene3D" id="1.20.5.3310">
    <property type="match status" value="1"/>
</dbReference>
<evidence type="ECO:0000256" key="3">
    <source>
        <dbReference type="ARBA" id="ARBA00022475"/>
    </source>
</evidence>
<dbReference type="InterPro" id="IPR003369">
    <property type="entry name" value="TatA/B/E"/>
</dbReference>
<dbReference type="PRINTS" id="PR01506">
    <property type="entry name" value="TATBPROTEIN"/>
</dbReference>
<evidence type="ECO:0000256" key="10">
    <source>
        <dbReference type="SAM" id="MobiDB-lite"/>
    </source>
</evidence>
<name>A0A2K8KJP3_9GAMM</name>